<reference evidence="2 3" key="1">
    <citation type="submission" date="2017-12" db="EMBL/GenBank/DDBJ databases">
        <title>Taxonomic description and draft genome of Pradoshia cofamensis Gen. nov., sp. nov., a thermotolerant bacillale isolated from anterior gut of earthworm Eisenia fetida.</title>
        <authorList>
            <person name="Saha T."/>
            <person name="Chakraborty R."/>
        </authorList>
    </citation>
    <scope>NUCLEOTIDE SEQUENCE [LARGE SCALE GENOMIC DNA]</scope>
    <source>
        <strain evidence="2 3">EAG3</strain>
    </source>
</reference>
<dbReference type="AlphaFoldDB" id="A0A2S7N2U0"/>
<feature type="transmembrane region" description="Helical" evidence="1">
    <location>
        <begin position="108"/>
        <end position="127"/>
    </location>
</feature>
<feature type="transmembrane region" description="Helical" evidence="1">
    <location>
        <begin position="56"/>
        <end position="74"/>
    </location>
</feature>
<accession>A0A2S7N2U0</accession>
<dbReference type="OrthoDB" id="2989824at2"/>
<evidence type="ECO:0008006" key="4">
    <source>
        <dbReference type="Google" id="ProtNLM"/>
    </source>
</evidence>
<keyword evidence="1" id="KW-0472">Membrane</keyword>
<dbReference type="RefSeq" id="WP_104847446.1">
    <property type="nucleotide sequence ID" value="NZ_PKOZ01000001.1"/>
</dbReference>
<gene>
    <name evidence="2" type="ORF">CYL18_00130</name>
</gene>
<name>A0A2S7N2U0_9BACI</name>
<evidence type="ECO:0000256" key="1">
    <source>
        <dbReference type="SAM" id="Phobius"/>
    </source>
</evidence>
<organism evidence="2 3">
    <name type="scientific">Pradoshia eiseniae</name>
    <dbReference type="NCBI Taxonomy" id="2064768"/>
    <lineage>
        <taxon>Bacteria</taxon>
        <taxon>Bacillati</taxon>
        <taxon>Bacillota</taxon>
        <taxon>Bacilli</taxon>
        <taxon>Bacillales</taxon>
        <taxon>Bacillaceae</taxon>
        <taxon>Pradoshia</taxon>
    </lineage>
</organism>
<evidence type="ECO:0000313" key="2">
    <source>
        <dbReference type="EMBL" id="PQD96344.1"/>
    </source>
</evidence>
<comment type="caution">
    <text evidence="2">The sequence shown here is derived from an EMBL/GenBank/DDBJ whole genome shotgun (WGS) entry which is preliminary data.</text>
</comment>
<feature type="transmembrane region" description="Helical" evidence="1">
    <location>
        <begin position="139"/>
        <end position="156"/>
    </location>
</feature>
<feature type="transmembrane region" description="Helical" evidence="1">
    <location>
        <begin position="80"/>
        <end position="101"/>
    </location>
</feature>
<proteinExistence type="predicted"/>
<keyword evidence="1" id="KW-0812">Transmembrane</keyword>
<keyword evidence="1" id="KW-1133">Transmembrane helix</keyword>
<feature type="transmembrane region" description="Helical" evidence="1">
    <location>
        <begin position="33"/>
        <end position="49"/>
    </location>
</feature>
<protein>
    <recommendedName>
        <fullName evidence="4">DUF5668 domain-containing protein</fullName>
    </recommendedName>
</protein>
<dbReference type="Proteomes" id="UP000239663">
    <property type="component" value="Unassembled WGS sequence"/>
</dbReference>
<keyword evidence="3" id="KW-1185">Reference proteome</keyword>
<dbReference type="EMBL" id="PKOZ01000001">
    <property type="protein sequence ID" value="PQD96344.1"/>
    <property type="molecule type" value="Genomic_DNA"/>
</dbReference>
<evidence type="ECO:0000313" key="3">
    <source>
        <dbReference type="Proteomes" id="UP000239663"/>
    </source>
</evidence>
<sequence length="159" mass="18157">MREFRYFTCTILIGFGFFYLLHSIDFPLFQPYYSWATLSIILGLAFLLQSRFGGQADFLLPGVFFTGYGLHQYIAGKLAYWPGEQVVIFLLFGLGFLLIYLKKGVGKGAGILFIIISVLLIFYEKILDFFGISNYAEAFSAYWPVALILTGLFILYKKK</sequence>